<keyword evidence="2" id="KW-1185">Reference proteome</keyword>
<dbReference type="AlphaFoldDB" id="A0A6N9Z2Z5"/>
<proteinExistence type="predicted"/>
<sequence>MTNATLYAPEVDELMRMRNAGSPDFILPLDLHAQALVALLHGIVPDHGTRVLWIRAERGPIEAFGSFEELHADGLVDDYDEFRSQWLAGYPDPEQWYELRYDEQDDTSRLSINDRFTVRFVKTTSVCADPALGLQLVSWLVSEVERCVRECAQGTYNDTIRERLPFSLRTGVLSRKAYWRIFPESHAYFRHVISDEDIDRFSLLLDGGPMNAPLPTLCANGYYDACRIVFSSLGIAEPAAGAASADWYAAYANPRGASPRIIDQESPGEFASWIADGRADDHTWQILPGPGFSWMALEPVHGERGWTMELRSADYPMSACAMRAALALHDAGLPVRVPQAHTLACTARGEDRIGILPQYVMPPYDDVAFPDPTIVDYLALPYDHTQEVIRHTQWYPLPQVRLFDIHDAPDTTP</sequence>
<dbReference type="Proteomes" id="UP000469194">
    <property type="component" value="Unassembled WGS sequence"/>
</dbReference>
<dbReference type="EMBL" id="WHZW01000004">
    <property type="protein sequence ID" value="NEG88871.1"/>
    <property type="molecule type" value="Genomic_DNA"/>
</dbReference>
<organism evidence="1 2">
    <name type="scientific">Bifidobacterium aerophilum</name>
    <dbReference type="NCBI Taxonomy" id="1798155"/>
    <lineage>
        <taxon>Bacteria</taxon>
        <taxon>Bacillati</taxon>
        <taxon>Actinomycetota</taxon>
        <taxon>Actinomycetes</taxon>
        <taxon>Bifidobacteriales</taxon>
        <taxon>Bifidobacteriaceae</taxon>
        <taxon>Bifidobacterium</taxon>
    </lineage>
</organism>
<evidence type="ECO:0000313" key="1">
    <source>
        <dbReference type="EMBL" id="NEG88871.1"/>
    </source>
</evidence>
<evidence type="ECO:0000313" key="2">
    <source>
        <dbReference type="Proteomes" id="UP000469194"/>
    </source>
</evidence>
<dbReference type="RefSeq" id="WP_163229611.1">
    <property type="nucleotide sequence ID" value="NZ_WHZW01000004.1"/>
</dbReference>
<comment type="caution">
    <text evidence="1">The sequence shown here is derived from an EMBL/GenBank/DDBJ whole genome shotgun (WGS) entry which is preliminary data.</text>
</comment>
<name>A0A6N9Z2Z5_9BIFI</name>
<gene>
    <name evidence="1" type="ORF">GFD25_02365</name>
</gene>
<protein>
    <submittedName>
        <fullName evidence="1">Uncharacterized protein</fullName>
    </submittedName>
</protein>
<reference evidence="1 2" key="1">
    <citation type="submission" date="2019-10" db="EMBL/GenBank/DDBJ databases">
        <title>Bifidobacterium from non-human primates.</title>
        <authorList>
            <person name="Modesto M."/>
        </authorList>
    </citation>
    <scope>NUCLEOTIDE SEQUENCE [LARGE SCALE GENOMIC DNA]</scope>
    <source>
        <strain evidence="1 2">TRE17</strain>
    </source>
</reference>
<accession>A0A6N9Z2Z5</accession>